<evidence type="ECO:0000313" key="4">
    <source>
        <dbReference type="EnsemblFungi" id="PTTG_06899-t43_1-p1"/>
    </source>
</evidence>
<dbReference type="InterPro" id="IPR024752">
    <property type="entry name" value="Myb/SANT-like_dom"/>
</dbReference>
<feature type="region of interest" description="Disordered" evidence="1">
    <location>
        <begin position="171"/>
        <end position="202"/>
    </location>
</feature>
<evidence type="ECO:0000313" key="5">
    <source>
        <dbReference type="Proteomes" id="UP000005240"/>
    </source>
</evidence>
<dbReference type="Proteomes" id="UP000005240">
    <property type="component" value="Unassembled WGS sequence"/>
</dbReference>
<name>A0A180G9J1_PUCT1</name>
<feature type="domain" description="Myb/SANT-like" evidence="2">
    <location>
        <begin position="47"/>
        <end position="110"/>
    </location>
</feature>
<reference evidence="4" key="4">
    <citation type="submission" date="2025-05" db="UniProtKB">
        <authorList>
            <consortium name="EnsemblFungi"/>
        </authorList>
    </citation>
    <scope>IDENTIFICATION</scope>
    <source>
        <strain evidence="4">isolate 1-1 / race 1 (BBBD)</strain>
    </source>
</reference>
<dbReference type="VEuPathDB" id="FungiDB:PTTG_06899"/>
<dbReference type="EnsemblFungi" id="PTTG_06899-t43_1">
    <property type="protein sequence ID" value="PTTG_06899-t43_1-p1"/>
    <property type="gene ID" value="PTTG_06899"/>
</dbReference>
<dbReference type="OrthoDB" id="76215at2759"/>
<keyword evidence="5" id="KW-1185">Reference proteome</keyword>
<proteinExistence type="predicted"/>
<feature type="region of interest" description="Disordered" evidence="1">
    <location>
        <begin position="1"/>
        <end position="36"/>
    </location>
</feature>
<dbReference type="AlphaFoldDB" id="A0A180G9J1"/>
<organism evidence="3">
    <name type="scientific">Puccinia triticina (isolate 1-1 / race 1 (BBBD))</name>
    <name type="common">Brown leaf rust fungus</name>
    <dbReference type="NCBI Taxonomy" id="630390"/>
    <lineage>
        <taxon>Eukaryota</taxon>
        <taxon>Fungi</taxon>
        <taxon>Dikarya</taxon>
        <taxon>Basidiomycota</taxon>
        <taxon>Pucciniomycotina</taxon>
        <taxon>Pucciniomycetes</taxon>
        <taxon>Pucciniales</taxon>
        <taxon>Pucciniaceae</taxon>
        <taxon>Puccinia</taxon>
    </lineage>
</organism>
<dbReference type="STRING" id="630390.A0A180G9J1"/>
<evidence type="ECO:0000256" key="1">
    <source>
        <dbReference type="SAM" id="MobiDB-lite"/>
    </source>
</evidence>
<reference evidence="4 5" key="3">
    <citation type="journal article" date="2017" name="G3 (Bethesda)">
        <title>Comparative analysis highlights variable genome content of wheat rusts and divergence of the mating loci.</title>
        <authorList>
            <person name="Cuomo C.A."/>
            <person name="Bakkeren G."/>
            <person name="Khalil H.B."/>
            <person name="Panwar V."/>
            <person name="Joly D."/>
            <person name="Linning R."/>
            <person name="Sakthikumar S."/>
            <person name="Song X."/>
            <person name="Adiconis X."/>
            <person name="Fan L."/>
            <person name="Goldberg J.M."/>
            <person name="Levin J.Z."/>
            <person name="Young S."/>
            <person name="Zeng Q."/>
            <person name="Anikster Y."/>
            <person name="Bruce M."/>
            <person name="Wang M."/>
            <person name="Yin C."/>
            <person name="McCallum B."/>
            <person name="Szabo L.J."/>
            <person name="Hulbert S."/>
            <person name="Chen X."/>
            <person name="Fellers J.P."/>
        </authorList>
    </citation>
    <scope>NUCLEOTIDE SEQUENCE</scope>
    <source>
        <strain evidence="5">Isolate 1-1 / race 1 (BBBD)</strain>
        <strain evidence="4">isolate 1-1 / race 1 (BBBD)</strain>
    </source>
</reference>
<reference evidence="3" key="1">
    <citation type="submission" date="2009-11" db="EMBL/GenBank/DDBJ databases">
        <authorList>
            <consortium name="The Broad Institute Genome Sequencing Platform"/>
            <person name="Ward D."/>
            <person name="Feldgarden M."/>
            <person name="Earl A."/>
            <person name="Young S.K."/>
            <person name="Zeng Q."/>
            <person name="Koehrsen M."/>
            <person name="Alvarado L."/>
            <person name="Berlin A."/>
            <person name="Bochicchio J."/>
            <person name="Borenstein D."/>
            <person name="Chapman S.B."/>
            <person name="Chen Z."/>
            <person name="Engels R."/>
            <person name="Freedman E."/>
            <person name="Gellesch M."/>
            <person name="Goldberg J."/>
            <person name="Griggs A."/>
            <person name="Gujja S."/>
            <person name="Heilman E."/>
            <person name="Heiman D."/>
            <person name="Hepburn T."/>
            <person name="Howarth C."/>
            <person name="Jen D."/>
            <person name="Larson L."/>
            <person name="Lewis B."/>
            <person name="Mehta T."/>
            <person name="Park D."/>
            <person name="Pearson M."/>
            <person name="Roberts A."/>
            <person name="Saif S."/>
            <person name="Shea T."/>
            <person name="Shenoy N."/>
            <person name="Sisk P."/>
            <person name="Stolte C."/>
            <person name="Sykes S."/>
            <person name="Thomson T."/>
            <person name="Walk T."/>
            <person name="White J."/>
            <person name="Yandava C."/>
            <person name="Izard J."/>
            <person name="Baranova O.V."/>
            <person name="Blanton J.M."/>
            <person name="Tanner A.C."/>
            <person name="Dewhirst F.E."/>
            <person name="Haas B."/>
            <person name="Nusbaum C."/>
            <person name="Birren B."/>
        </authorList>
    </citation>
    <scope>NUCLEOTIDE SEQUENCE [LARGE SCALE GENOMIC DNA]</scope>
    <source>
        <strain evidence="3">1-1 BBBD Race 1</strain>
    </source>
</reference>
<evidence type="ECO:0000313" key="3">
    <source>
        <dbReference type="EMBL" id="OAV89169.1"/>
    </source>
</evidence>
<accession>A0A180G9J1</accession>
<dbReference type="PANTHER" id="PTHR47072">
    <property type="match status" value="1"/>
</dbReference>
<reference evidence="3" key="2">
    <citation type="submission" date="2016-05" db="EMBL/GenBank/DDBJ databases">
        <title>Comparative analysis highlights variable genome content of wheat rusts and divergence of the mating loci.</title>
        <authorList>
            <person name="Cuomo C.A."/>
            <person name="Bakkeren G."/>
            <person name="Szabo L."/>
            <person name="Khalil H."/>
            <person name="Joly D."/>
            <person name="Goldberg J."/>
            <person name="Young S."/>
            <person name="Zeng Q."/>
            <person name="Fellers J."/>
        </authorList>
    </citation>
    <scope>NUCLEOTIDE SEQUENCE [LARGE SCALE GENOMIC DNA]</scope>
    <source>
        <strain evidence="3">1-1 BBBD Race 1</strain>
    </source>
</reference>
<dbReference type="Pfam" id="PF12776">
    <property type="entry name" value="Myb_DNA-bind_3"/>
    <property type="match status" value="1"/>
</dbReference>
<gene>
    <name evidence="3" type="ORF">PTTG_06899</name>
</gene>
<dbReference type="PANTHER" id="PTHR47072:SF4">
    <property type="entry name" value="MYB_SANT-LIKE DOMAIN-CONTAINING PROTEIN"/>
    <property type="match status" value="1"/>
</dbReference>
<protein>
    <submittedName>
        <fullName evidence="4">Myb_DNA-bind_3 domain-containing protein</fullName>
    </submittedName>
</protein>
<evidence type="ECO:0000259" key="2">
    <source>
        <dbReference type="Pfam" id="PF12776"/>
    </source>
</evidence>
<sequence>MEMQNIDPAVLMDTPPPTDDQNDDDDDVESKSPPHIWTNNKRSALLEAWPVVVKKLNEKLGTNLTGDQCRNQKNALRKLFLDFKFLQDQSGFGWDEELQTVTANKKVWAELLETHPRREFSKLKGKSFPLYDLALSVFDGTAAVGKDVGNLLPPVTTDAIKLTPAVKRKMAMEDDDKDNSDVEVNPPLSLKNTTSNAKPKRVRESKNMLIKSEMDSISGAIQAVSENSKGLMESFTQIASAISNNPKDEEHSIATPTHPVQPNQSVKEVALDLCSKKFFGIVPVDLYVEYVSVLEHEDKASTFITLDRTSNFEVCQAWLEKHVSKANQKA</sequence>
<dbReference type="EMBL" id="ADAS02000138">
    <property type="protein sequence ID" value="OAV89169.1"/>
    <property type="molecule type" value="Genomic_DNA"/>
</dbReference>